<dbReference type="OrthoDB" id="8190480at2759"/>
<dbReference type="RefSeq" id="XP_030387398.1">
    <property type="nucleotide sequence ID" value="XM_030531538.1"/>
</dbReference>
<feature type="region of interest" description="Disordered" evidence="1">
    <location>
        <begin position="144"/>
        <end position="249"/>
    </location>
</feature>
<name>A0A6J2UIS1_DROLE</name>
<proteinExistence type="predicted"/>
<gene>
    <name evidence="3" type="primary">LOC115634014</name>
</gene>
<accession>A0A6J2UIS1</accession>
<reference evidence="3" key="1">
    <citation type="submission" date="2025-08" db="UniProtKB">
        <authorList>
            <consortium name="RefSeq"/>
        </authorList>
    </citation>
    <scope>IDENTIFICATION</scope>
    <source>
        <strain evidence="3">11010-0011.00</strain>
        <tissue evidence="3">Whole body</tissue>
    </source>
</reference>
<sequence>MAEFNSEKVGLLWDCANALTTETHTERLLKSYYILINSNTCRKLARHNTQLPADTFGPARMCARCGNQWSDGNNQLHLRPQRLTDRAKYRKLVAKLDATDKDKQLKGTLSTKQRKRAKWIKKRLASNVEVNCFCGHKTFLTLEKPKKPEKTTRSEKNAPKTKAAELNKKSKNTIINTKLKKPKSEKQKTPLKPTASALVSHSPKNPPKKLKKEIPQKNGAKANKKKMVAPRPTAKDASKTQSKTQKQNALLQLAAQLKTQATKNAMKTQQSRLEAFLK</sequence>
<keyword evidence="2" id="KW-1185">Reference proteome</keyword>
<dbReference type="AlphaFoldDB" id="A0A6J2UIS1"/>
<organism evidence="2 3">
    <name type="scientific">Drosophila lebanonensis</name>
    <name type="common">Fruit fly</name>
    <name type="synonym">Scaptodrosophila lebanonensis</name>
    <dbReference type="NCBI Taxonomy" id="7225"/>
    <lineage>
        <taxon>Eukaryota</taxon>
        <taxon>Metazoa</taxon>
        <taxon>Ecdysozoa</taxon>
        <taxon>Arthropoda</taxon>
        <taxon>Hexapoda</taxon>
        <taxon>Insecta</taxon>
        <taxon>Pterygota</taxon>
        <taxon>Neoptera</taxon>
        <taxon>Endopterygota</taxon>
        <taxon>Diptera</taxon>
        <taxon>Brachycera</taxon>
        <taxon>Muscomorpha</taxon>
        <taxon>Ephydroidea</taxon>
        <taxon>Drosophilidae</taxon>
        <taxon>Scaptodrosophila</taxon>
    </lineage>
</organism>
<dbReference type="GeneID" id="115634014"/>
<dbReference type="Proteomes" id="UP000504634">
    <property type="component" value="Unplaced"/>
</dbReference>
<evidence type="ECO:0000313" key="3">
    <source>
        <dbReference type="RefSeq" id="XP_030387398.1"/>
    </source>
</evidence>
<protein>
    <submittedName>
        <fullName evidence="3">Uncharacterized protein LOC115634014 isoform X1</fullName>
    </submittedName>
</protein>
<evidence type="ECO:0000256" key="1">
    <source>
        <dbReference type="SAM" id="MobiDB-lite"/>
    </source>
</evidence>
<feature type="compositionally biased region" description="Basic and acidic residues" evidence="1">
    <location>
        <begin position="144"/>
        <end position="168"/>
    </location>
</feature>
<evidence type="ECO:0000313" key="2">
    <source>
        <dbReference type="Proteomes" id="UP000504634"/>
    </source>
</evidence>